<evidence type="ECO:0000313" key="2">
    <source>
        <dbReference type="Proteomes" id="UP000231235"/>
    </source>
</evidence>
<proteinExistence type="predicted"/>
<reference evidence="1 2" key="1">
    <citation type="submission" date="2017-09" db="EMBL/GenBank/DDBJ databases">
        <title>Depth-based differentiation of microbial function through sediment-hosted aquifers and enrichment of novel symbionts in the deep terrestrial subsurface.</title>
        <authorList>
            <person name="Probst A.J."/>
            <person name="Ladd B."/>
            <person name="Jarett J.K."/>
            <person name="Geller-Mcgrath D.E."/>
            <person name="Sieber C.M."/>
            <person name="Emerson J.B."/>
            <person name="Anantharaman K."/>
            <person name="Thomas B.C."/>
            <person name="Malmstrom R."/>
            <person name="Stieglmeier M."/>
            <person name="Klingl A."/>
            <person name="Woyke T."/>
            <person name="Ryan C.M."/>
            <person name="Banfield J.F."/>
        </authorList>
    </citation>
    <scope>NUCLEOTIDE SEQUENCE [LARGE SCALE GENOMIC DNA]</scope>
    <source>
        <strain evidence="1">CG23_combo_of_CG06-09_8_20_14_all_39_39</strain>
    </source>
</reference>
<organism evidence="1 2">
    <name type="scientific">Candidatus Kuenenbacteria bacterium CG23_combo_of_CG06-09_8_20_14_all_39_39</name>
    <dbReference type="NCBI Taxonomy" id="1974623"/>
    <lineage>
        <taxon>Bacteria</taxon>
        <taxon>Candidatus Kueneniibacteriota</taxon>
    </lineage>
</organism>
<evidence type="ECO:0000313" key="1">
    <source>
        <dbReference type="EMBL" id="PIP29101.1"/>
    </source>
</evidence>
<gene>
    <name evidence="1" type="ORF">COX28_00955</name>
</gene>
<dbReference type="Proteomes" id="UP000231235">
    <property type="component" value="Unassembled WGS sequence"/>
</dbReference>
<accession>A0A2G9Z7K4</accession>
<comment type="caution">
    <text evidence="1">The sequence shown here is derived from an EMBL/GenBank/DDBJ whole genome shotgun (WGS) entry which is preliminary data.</text>
</comment>
<name>A0A2G9Z7K4_9BACT</name>
<dbReference type="EMBL" id="PCRX01000017">
    <property type="protein sequence ID" value="PIP29101.1"/>
    <property type="molecule type" value="Genomic_DNA"/>
</dbReference>
<sequence length="29" mass="3231">MYYIKNRSFALDLSILLKTIKTVLSGGGQ</sequence>
<dbReference type="AlphaFoldDB" id="A0A2G9Z7K4"/>
<protein>
    <submittedName>
        <fullName evidence="1">Uncharacterized protein</fullName>
    </submittedName>
</protein>